<reference evidence="2 3" key="1">
    <citation type="submission" date="2024-05" db="EMBL/GenBank/DDBJ databases">
        <authorList>
            <person name="Liu Q."/>
            <person name="Xin Y.-H."/>
        </authorList>
    </citation>
    <scope>NUCLEOTIDE SEQUENCE [LARGE SCALE GENOMIC DNA]</scope>
    <source>
        <strain evidence="2 3">CGMCC 1.10181</strain>
    </source>
</reference>
<sequence length="84" mass="9471">MNQAVFRALGVAALSGNQRAQERWAAMVQTAEYEQKRAQVAIDNVIERRATNGRQSGESGLGRRMTGMILMQRRSSSTSDRDRW</sequence>
<accession>A0ABU9Y278</accession>
<organism evidence="2 3">
    <name type="scientific">Sphingomonas oligophenolica</name>
    <dbReference type="NCBI Taxonomy" id="301154"/>
    <lineage>
        <taxon>Bacteria</taxon>
        <taxon>Pseudomonadati</taxon>
        <taxon>Pseudomonadota</taxon>
        <taxon>Alphaproteobacteria</taxon>
        <taxon>Sphingomonadales</taxon>
        <taxon>Sphingomonadaceae</taxon>
        <taxon>Sphingomonas</taxon>
    </lineage>
</organism>
<name>A0ABU9Y278_9SPHN</name>
<evidence type="ECO:0000313" key="2">
    <source>
        <dbReference type="EMBL" id="MEN2789911.1"/>
    </source>
</evidence>
<feature type="region of interest" description="Disordered" evidence="1">
    <location>
        <begin position="50"/>
        <end position="84"/>
    </location>
</feature>
<dbReference type="Proteomes" id="UP001419910">
    <property type="component" value="Unassembled WGS sequence"/>
</dbReference>
<comment type="caution">
    <text evidence="2">The sequence shown here is derived from an EMBL/GenBank/DDBJ whole genome shotgun (WGS) entry which is preliminary data.</text>
</comment>
<evidence type="ECO:0000256" key="1">
    <source>
        <dbReference type="SAM" id="MobiDB-lite"/>
    </source>
</evidence>
<gene>
    <name evidence="2" type="ORF">ABC974_09765</name>
</gene>
<keyword evidence="3" id="KW-1185">Reference proteome</keyword>
<dbReference type="EMBL" id="JBDIME010000006">
    <property type="protein sequence ID" value="MEN2789911.1"/>
    <property type="molecule type" value="Genomic_DNA"/>
</dbReference>
<evidence type="ECO:0000313" key="3">
    <source>
        <dbReference type="Proteomes" id="UP001419910"/>
    </source>
</evidence>
<protein>
    <submittedName>
        <fullName evidence="2">Uncharacterized protein</fullName>
    </submittedName>
</protein>
<proteinExistence type="predicted"/>
<dbReference type="RefSeq" id="WP_343891303.1">
    <property type="nucleotide sequence ID" value="NZ_BAAAEH010000040.1"/>
</dbReference>